<dbReference type="Proteomes" id="UP000318582">
    <property type="component" value="Unassembled WGS sequence"/>
</dbReference>
<protein>
    <recommendedName>
        <fullName evidence="10">Vesicle transport protein</fullName>
    </recommendedName>
</protein>
<comment type="subcellular location">
    <subcellularLocation>
        <location evidence="1">Golgi apparatus membrane</location>
        <topology evidence="1">Multi-pass membrane protein</topology>
    </subcellularLocation>
</comment>
<dbReference type="InterPro" id="IPR045176">
    <property type="entry name" value="Got1"/>
</dbReference>
<dbReference type="PANTHER" id="PTHR21493">
    <property type="entry name" value="CGI-141-RELATED/LIPASE CONTAINING PROTEIN"/>
    <property type="match status" value="1"/>
</dbReference>
<accession>A0A507E8D0</accession>
<sequence length="80" mass="8802">MLFFAAGILLLLDKGLMAVGNLLFLTGITLLIGPNRIVGFFFRQDRINSTVCFFGGIVLVLIKWPFVGLILESVGIFNLL</sequence>
<dbReference type="AlphaFoldDB" id="A0A507E8D0"/>
<keyword evidence="4" id="KW-0333">Golgi apparatus</keyword>
<keyword evidence="2 7" id="KW-0812">Transmembrane</keyword>
<evidence type="ECO:0000256" key="3">
    <source>
        <dbReference type="ARBA" id="ARBA00022989"/>
    </source>
</evidence>
<evidence type="ECO:0008006" key="10">
    <source>
        <dbReference type="Google" id="ProtNLM"/>
    </source>
</evidence>
<evidence type="ECO:0000313" key="8">
    <source>
        <dbReference type="EMBL" id="TPX60054.1"/>
    </source>
</evidence>
<evidence type="ECO:0000256" key="7">
    <source>
        <dbReference type="SAM" id="Phobius"/>
    </source>
</evidence>
<evidence type="ECO:0000256" key="4">
    <source>
        <dbReference type="ARBA" id="ARBA00023034"/>
    </source>
</evidence>
<evidence type="ECO:0000256" key="5">
    <source>
        <dbReference type="ARBA" id="ARBA00023136"/>
    </source>
</evidence>
<dbReference type="GO" id="GO:0000139">
    <property type="term" value="C:Golgi membrane"/>
    <property type="evidence" value="ECO:0007669"/>
    <property type="project" value="UniProtKB-SubCell"/>
</dbReference>
<feature type="transmembrane region" description="Helical" evidence="7">
    <location>
        <begin position="16"/>
        <end position="38"/>
    </location>
</feature>
<dbReference type="GO" id="GO:0005829">
    <property type="term" value="C:cytosol"/>
    <property type="evidence" value="ECO:0007669"/>
    <property type="project" value="GOC"/>
</dbReference>
<reference evidence="8 9" key="1">
    <citation type="journal article" date="2019" name="Sci. Rep.">
        <title>Comparative genomics of chytrid fungi reveal insights into the obligate biotrophic and pathogenic lifestyle of Synchytrium endobioticum.</title>
        <authorList>
            <person name="van de Vossenberg B.T.L.H."/>
            <person name="Warris S."/>
            <person name="Nguyen H.D.T."/>
            <person name="van Gent-Pelzer M.P.E."/>
            <person name="Joly D.L."/>
            <person name="van de Geest H.C."/>
            <person name="Bonants P.J.M."/>
            <person name="Smith D.S."/>
            <person name="Levesque C.A."/>
            <person name="van der Lee T.A.J."/>
        </authorList>
    </citation>
    <scope>NUCLEOTIDE SEQUENCE [LARGE SCALE GENOMIC DNA]</scope>
    <source>
        <strain evidence="8 9">CBS 809.83</strain>
    </source>
</reference>
<keyword evidence="5 7" id="KW-0472">Membrane</keyword>
<dbReference type="InterPro" id="IPR007305">
    <property type="entry name" value="Vesicle_transpt_Got1/SFT2"/>
</dbReference>
<proteinExistence type="inferred from homology"/>
<keyword evidence="3 7" id="KW-1133">Transmembrane helix</keyword>
<feature type="transmembrane region" description="Helical" evidence="7">
    <location>
        <begin position="50"/>
        <end position="71"/>
    </location>
</feature>
<dbReference type="GO" id="GO:0042147">
    <property type="term" value="P:retrograde transport, endosome to Golgi"/>
    <property type="evidence" value="ECO:0007669"/>
    <property type="project" value="InterPro"/>
</dbReference>
<dbReference type="Pfam" id="PF04178">
    <property type="entry name" value="Got1"/>
    <property type="match status" value="1"/>
</dbReference>
<dbReference type="EMBL" id="QEAQ01000019">
    <property type="protein sequence ID" value="TPX60054.1"/>
    <property type="molecule type" value="Genomic_DNA"/>
</dbReference>
<evidence type="ECO:0000256" key="2">
    <source>
        <dbReference type="ARBA" id="ARBA00022692"/>
    </source>
</evidence>
<comment type="caution">
    <text evidence="8">The sequence shown here is derived from an EMBL/GenBank/DDBJ whole genome shotgun (WGS) entry which is preliminary data.</text>
</comment>
<gene>
    <name evidence="8" type="ORF">PhCBS80983_g02081</name>
</gene>
<name>A0A507E8D0_9FUNG</name>
<dbReference type="PANTHER" id="PTHR21493:SF9">
    <property type="entry name" value="GOLGI TRANSPORT PROTEIN 1-RELATED"/>
    <property type="match status" value="1"/>
</dbReference>
<evidence type="ECO:0000313" key="9">
    <source>
        <dbReference type="Proteomes" id="UP000318582"/>
    </source>
</evidence>
<keyword evidence="9" id="KW-1185">Reference proteome</keyword>
<organism evidence="8 9">
    <name type="scientific">Powellomyces hirtus</name>
    <dbReference type="NCBI Taxonomy" id="109895"/>
    <lineage>
        <taxon>Eukaryota</taxon>
        <taxon>Fungi</taxon>
        <taxon>Fungi incertae sedis</taxon>
        <taxon>Chytridiomycota</taxon>
        <taxon>Chytridiomycota incertae sedis</taxon>
        <taxon>Chytridiomycetes</taxon>
        <taxon>Spizellomycetales</taxon>
        <taxon>Powellomycetaceae</taxon>
        <taxon>Powellomyces</taxon>
    </lineage>
</organism>
<evidence type="ECO:0000256" key="6">
    <source>
        <dbReference type="ARBA" id="ARBA00025799"/>
    </source>
</evidence>
<dbReference type="GO" id="GO:0006888">
    <property type="term" value="P:endoplasmic reticulum to Golgi vesicle-mediated transport"/>
    <property type="evidence" value="ECO:0007669"/>
    <property type="project" value="InterPro"/>
</dbReference>
<comment type="similarity">
    <text evidence="6">Belongs to the GOT1 family.</text>
</comment>
<evidence type="ECO:0000256" key="1">
    <source>
        <dbReference type="ARBA" id="ARBA00004653"/>
    </source>
</evidence>